<organism evidence="7 10">
    <name type="scientific">Paracoccus versutus</name>
    <name type="common">Thiobacillus versutus</name>
    <dbReference type="NCBI Taxonomy" id="34007"/>
    <lineage>
        <taxon>Bacteria</taxon>
        <taxon>Pseudomonadati</taxon>
        <taxon>Pseudomonadota</taxon>
        <taxon>Alphaproteobacteria</taxon>
        <taxon>Rhodobacterales</taxon>
        <taxon>Paracoccaceae</taxon>
        <taxon>Paracoccus</taxon>
    </lineage>
</organism>
<comment type="caution">
    <text evidence="7">The sequence shown here is derived from an EMBL/GenBank/DDBJ whole genome shotgun (WGS) entry which is preliminary data.</text>
</comment>
<evidence type="ECO:0000313" key="8">
    <source>
        <dbReference type="EMBL" id="REG28464.1"/>
    </source>
</evidence>
<dbReference type="GO" id="GO:0006352">
    <property type="term" value="P:DNA-templated transcription initiation"/>
    <property type="evidence" value="ECO:0007669"/>
    <property type="project" value="InterPro"/>
</dbReference>
<dbReference type="PANTHER" id="PTHR43133:SF63">
    <property type="entry name" value="RNA POLYMERASE SIGMA FACTOR FECI-RELATED"/>
    <property type="match status" value="1"/>
</dbReference>
<keyword evidence="3" id="KW-0731">Sigma factor</keyword>
<name>A0A3D9XD70_PARVE</name>
<reference evidence="9 10" key="1">
    <citation type="submission" date="2018-08" db="EMBL/GenBank/DDBJ databases">
        <title>Genomic Encyclopedia of Archaeal and Bacterial Type Strains, Phase II (KMG-II): from individual species to whole genera.</title>
        <authorList>
            <person name="Goeker M."/>
        </authorList>
    </citation>
    <scope>NUCLEOTIDE SEQUENCE [LARGE SCALE GENOMIC DNA]</scope>
    <source>
        <strain evidence="7 10">DSM 17099</strain>
        <strain evidence="8 9">DSM 582</strain>
    </source>
</reference>
<keyword evidence="2" id="KW-0805">Transcription regulation</keyword>
<dbReference type="InterPro" id="IPR014284">
    <property type="entry name" value="RNA_pol_sigma-70_dom"/>
</dbReference>
<protein>
    <submittedName>
        <fullName evidence="7">RNA polymerase sigma-70 factor (ECF subfamily)</fullName>
    </submittedName>
</protein>
<dbReference type="Proteomes" id="UP000256941">
    <property type="component" value="Unassembled WGS sequence"/>
</dbReference>
<accession>A0A3E0B7U2</accession>
<keyword evidence="9" id="KW-1185">Reference proteome</keyword>
<dbReference type="InterPro" id="IPR036388">
    <property type="entry name" value="WH-like_DNA-bd_sf"/>
</dbReference>
<dbReference type="NCBIfam" id="TIGR02937">
    <property type="entry name" value="sigma70-ECF"/>
    <property type="match status" value="1"/>
</dbReference>
<dbReference type="GO" id="GO:0003677">
    <property type="term" value="F:DNA binding"/>
    <property type="evidence" value="ECO:0007669"/>
    <property type="project" value="InterPro"/>
</dbReference>
<dbReference type="OrthoDB" id="9797134at2"/>
<evidence type="ECO:0000259" key="6">
    <source>
        <dbReference type="Pfam" id="PF08281"/>
    </source>
</evidence>
<gene>
    <name evidence="8" type="ORF">ATH84_106212</name>
    <name evidence="7" type="ORF">BDD41_3547</name>
</gene>
<keyword evidence="4" id="KW-0804">Transcription</keyword>
<evidence type="ECO:0000259" key="5">
    <source>
        <dbReference type="Pfam" id="PF04542"/>
    </source>
</evidence>
<dbReference type="EMBL" id="QTUJ01000003">
    <property type="protein sequence ID" value="REF68495.1"/>
    <property type="molecule type" value="Genomic_DNA"/>
</dbReference>
<dbReference type="Pfam" id="PF08281">
    <property type="entry name" value="Sigma70_r4_2"/>
    <property type="match status" value="1"/>
</dbReference>
<dbReference type="InterPro" id="IPR007627">
    <property type="entry name" value="RNA_pol_sigma70_r2"/>
</dbReference>
<evidence type="ECO:0000313" key="7">
    <source>
        <dbReference type="EMBL" id="REF68495.1"/>
    </source>
</evidence>
<dbReference type="SUPFAM" id="SSF88946">
    <property type="entry name" value="Sigma2 domain of RNA polymerase sigma factors"/>
    <property type="match status" value="1"/>
</dbReference>
<dbReference type="PANTHER" id="PTHR43133">
    <property type="entry name" value="RNA POLYMERASE ECF-TYPE SIGMA FACTO"/>
    <property type="match status" value="1"/>
</dbReference>
<dbReference type="EMBL" id="QUMX01000062">
    <property type="protein sequence ID" value="REG28464.1"/>
    <property type="molecule type" value="Genomic_DNA"/>
</dbReference>
<dbReference type="InterPro" id="IPR013324">
    <property type="entry name" value="RNA_pol_sigma_r3/r4-like"/>
</dbReference>
<evidence type="ECO:0000256" key="1">
    <source>
        <dbReference type="ARBA" id="ARBA00010641"/>
    </source>
</evidence>
<feature type="domain" description="RNA polymerase sigma-70 region 2" evidence="5">
    <location>
        <begin position="18"/>
        <end position="78"/>
    </location>
</feature>
<dbReference type="Proteomes" id="UP000256794">
    <property type="component" value="Unassembled WGS sequence"/>
</dbReference>
<dbReference type="GO" id="GO:0016987">
    <property type="term" value="F:sigma factor activity"/>
    <property type="evidence" value="ECO:0007669"/>
    <property type="project" value="UniProtKB-KW"/>
</dbReference>
<dbReference type="CDD" id="cd06171">
    <property type="entry name" value="Sigma70_r4"/>
    <property type="match status" value="1"/>
</dbReference>
<dbReference type="SUPFAM" id="SSF88659">
    <property type="entry name" value="Sigma3 and sigma4 domains of RNA polymerase sigma factors"/>
    <property type="match status" value="1"/>
</dbReference>
<dbReference type="AlphaFoldDB" id="A0A3D9XD70"/>
<sequence>MGERDDPHGVFGALMSGYDRLTRRLTRRLGTVSDAQDVMQDTWLKLARAQDVQDISSPGAYVGQVAENLAIDRLRAQGVRERYFTTAEFHDRPADLPSAERIVDFRQRVARLEAIIADLPARQRQVFLMHKFDGLSHSDIATRLGISRSAVEKLIMKALAQCRDGLGDLLDDL</sequence>
<feature type="domain" description="RNA polymerase sigma factor 70 region 4 type 2" evidence="6">
    <location>
        <begin position="111"/>
        <end position="162"/>
    </location>
</feature>
<comment type="similarity">
    <text evidence="1">Belongs to the sigma-70 factor family. ECF subfamily.</text>
</comment>
<dbReference type="InterPro" id="IPR013249">
    <property type="entry name" value="RNA_pol_sigma70_r4_t2"/>
</dbReference>
<accession>A0A3D9XD70</accession>
<dbReference type="Pfam" id="PF04542">
    <property type="entry name" value="Sigma70_r2"/>
    <property type="match status" value="1"/>
</dbReference>
<dbReference type="InterPro" id="IPR013325">
    <property type="entry name" value="RNA_pol_sigma_r2"/>
</dbReference>
<evidence type="ECO:0000256" key="4">
    <source>
        <dbReference type="ARBA" id="ARBA00023163"/>
    </source>
</evidence>
<evidence type="ECO:0000313" key="10">
    <source>
        <dbReference type="Proteomes" id="UP000256941"/>
    </source>
</evidence>
<evidence type="ECO:0000313" key="9">
    <source>
        <dbReference type="Proteomes" id="UP000256794"/>
    </source>
</evidence>
<evidence type="ECO:0000256" key="2">
    <source>
        <dbReference type="ARBA" id="ARBA00023015"/>
    </source>
</evidence>
<dbReference type="Gene3D" id="1.10.1740.10">
    <property type="match status" value="1"/>
</dbReference>
<dbReference type="InterPro" id="IPR039425">
    <property type="entry name" value="RNA_pol_sigma-70-like"/>
</dbReference>
<evidence type="ECO:0000256" key="3">
    <source>
        <dbReference type="ARBA" id="ARBA00023082"/>
    </source>
</evidence>
<dbReference type="RefSeq" id="WP_036760333.1">
    <property type="nucleotide sequence ID" value="NZ_CP035284.1"/>
</dbReference>
<dbReference type="Gene3D" id="1.10.10.10">
    <property type="entry name" value="Winged helix-like DNA-binding domain superfamily/Winged helix DNA-binding domain"/>
    <property type="match status" value="1"/>
</dbReference>
<proteinExistence type="inferred from homology"/>